<dbReference type="InterPro" id="IPR052210">
    <property type="entry name" value="LysM1-like"/>
</dbReference>
<keyword evidence="1" id="KW-0147">Chitin-binding</keyword>
<dbReference type="InterPro" id="IPR018392">
    <property type="entry name" value="LysM"/>
</dbReference>
<dbReference type="STRING" id="650164.K5WMI3"/>
<dbReference type="RefSeq" id="XP_007390103.1">
    <property type="nucleotide sequence ID" value="XM_007390041.1"/>
</dbReference>
<evidence type="ECO:0000256" key="2">
    <source>
        <dbReference type="ARBA" id="ARBA00023026"/>
    </source>
</evidence>
<dbReference type="AlphaFoldDB" id="K5WMI3"/>
<dbReference type="KEGG" id="pco:PHACADRAFT_179862"/>
<dbReference type="GO" id="GO:0008061">
    <property type="term" value="F:chitin binding"/>
    <property type="evidence" value="ECO:0007669"/>
    <property type="project" value="UniProtKB-KW"/>
</dbReference>
<sequence length="83" mass="8879">PTIRFQLAHVNTQIDAACDNLFVGELLCLGITGQDCTSVHVVQNGDVCLTIANEADITVNTLLANNPNVNSGCTNLIVNEVRR</sequence>
<organism evidence="4 5">
    <name type="scientific">Phanerochaete carnosa (strain HHB-10118-sp)</name>
    <name type="common">White-rot fungus</name>
    <name type="synonym">Peniophora carnosa</name>
    <dbReference type="NCBI Taxonomy" id="650164"/>
    <lineage>
        <taxon>Eukaryota</taxon>
        <taxon>Fungi</taxon>
        <taxon>Dikarya</taxon>
        <taxon>Basidiomycota</taxon>
        <taxon>Agaricomycotina</taxon>
        <taxon>Agaricomycetes</taxon>
        <taxon>Polyporales</taxon>
        <taxon>Phanerochaetaceae</taxon>
        <taxon>Phanerochaete</taxon>
    </lineage>
</organism>
<dbReference type="PROSITE" id="PS51782">
    <property type="entry name" value="LYSM"/>
    <property type="match status" value="1"/>
</dbReference>
<dbReference type="CDD" id="cd00118">
    <property type="entry name" value="LysM"/>
    <property type="match status" value="1"/>
</dbReference>
<dbReference type="Proteomes" id="UP000008370">
    <property type="component" value="Unassembled WGS sequence"/>
</dbReference>
<evidence type="ECO:0000313" key="4">
    <source>
        <dbReference type="EMBL" id="EKM60655.1"/>
    </source>
</evidence>
<evidence type="ECO:0000259" key="3">
    <source>
        <dbReference type="PROSITE" id="PS51782"/>
    </source>
</evidence>
<dbReference type="Pfam" id="PF01476">
    <property type="entry name" value="LysM"/>
    <property type="match status" value="1"/>
</dbReference>
<protein>
    <recommendedName>
        <fullName evidence="3">LysM domain-containing protein</fullName>
    </recommendedName>
</protein>
<dbReference type="HOGENOM" id="CLU_010591_6_2_1"/>
<name>K5WMI3_PHACS</name>
<keyword evidence="5" id="KW-1185">Reference proteome</keyword>
<feature type="non-terminal residue" evidence="4">
    <location>
        <position position="1"/>
    </location>
</feature>
<reference evidence="4" key="1">
    <citation type="journal article" date="2012" name="BMC Genomics">
        <title>Comparative genomics of the white-rot fungi, Phanerochaete carnosa and P. chrysosporium, to elucidate the genetic basis of the distinct wood types they colonize.</title>
        <authorList>
            <person name="Suzuki H."/>
            <person name="MacDonald J."/>
            <person name="Syed K."/>
            <person name="Salamov A."/>
            <person name="Hori C."/>
            <person name="Aerts A."/>
            <person name="Henrissat B."/>
            <person name="Wiebenga A."/>
            <person name="vanKuyk P.A."/>
            <person name="Barry K."/>
            <person name="Lindquist E."/>
            <person name="LaButti K."/>
            <person name="Lapidus A."/>
            <person name="Lucas S."/>
            <person name="Coutinho P."/>
            <person name="Gong Y."/>
            <person name="Samejima M."/>
            <person name="Mahadevan R."/>
            <person name="Abou-Zaid M."/>
            <person name="de Vries R.P."/>
            <person name="Igarashi K."/>
            <person name="Yadav J.S."/>
            <person name="Grigoriev I.V."/>
            <person name="Master E.R."/>
        </authorList>
    </citation>
    <scope>NUCLEOTIDE SEQUENCE [LARGE SCALE GENOMIC DNA]</scope>
    <source>
        <strain evidence="4">HHB-10118-sp</strain>
    </source>
</reference>
<accession>K5WMI3</accession>
<dbReference type="GeneID" id="18909928"/>
<evidence type="ECO:0000256" key="1">
    <source>
        <dbReference type="ARBA" id="ARBA00022669"/>
    </source>
</evidence>
<dbReference type="PANTHER" id="PTHR34997">
    <property type="entry name" value="AM15"/>
    <property type="match status" value="1"/>
</dbReference>
<dbReference type="InterPro" id="IPR036779">
    <property type="entry name" value="LysM_dom_sf"/>
</dbReference>
<dbReference type="EMBL" id="JH930468">
    <property type="protein sequence ID" value="EKM60655.1"/>
    <property type="molecule type" value="Genomic_DNA"/>
</dbReference>
<dbReference type="SUPFAM" id="SSF54106">
    <property type="entry name" value="LysM domain"/>
    <property type="match status" value="1"/>
</dbReference>
<gene>
    <name evidence="4" type="ORF">PHACADRAFT_179862</name>
</gene>
<dbReference type="Gene3D" id="3.10.350.10">
    <property type="entry name" value="LysM domain"/>
    <property type="match status" value="1"/>
</dbReference>
<proteinExistence type="predicted"/>
<dbReference type="InParanoid" id="K5WMI3"/>
<dbReference type="OrthoDB" id="5985073at2759"/>
<feature type="non-terminal residue" evidence="4">
    <location>
        <position position="83"/>
    </location>
</feature>
<keyword evidence="2" id="KW-0843">Virulence</keyword>
<feature type="domain" description="LysM" evidence="3">
    <location>
        <begin position="38"/>
        <end position="83"/>
    </location>
</feature>
<dbReference type="PANTHER" id="PTHR34997:SF1">
    <property type="entry name" value="PEPTIDOGLYCAN-BINDING LYSIN DOMAIN"/>
    <property type="match status" value="1"/>
</dbReference>
<evidence type="ECO:0000313" key="5">
    <source>
        <dbReference type="Proteomes" id="UP000008370"/>
    </source>
</evidence>